<reference evidence="2" key="1">
    <citation type="journal article" date="2019" name="Int. J. Syst. Evol. Microbiol.">
        <title>The Global Catalogue of Microorganisms (GCM) 10K type strain sequencing project: providing services to taxonomists for standard genome sequencing and annotation.</title>
        <authorList>
            <consortium name="The Broad Institute Genomics Platform"/>
            <consortium name="The Broad Institute Genome Sequencing Center for Infectious Disease"/>
            <person name="Wu L."/>
            <person name="Ma J."/>
        </authorList>
    </citation>
    <scope>NUCLEOTIDE SEQUENCE [LARGE SCALE GENOMIC DNA]</scope>
    <source>
        <strain evidence="2">JCM 17923</strain>
    </source>
</reference>
<accession>A0ABP8IRZ4</accession>
<comment type="caution">
    <text evidence="1">The sequence shown here is derived from an EMBL/GenBank/DDBJ whole genome shotgun (WGS) entry which is preliminary data.</text>
</comment>
<organism evidence="1 2">
    <name type="scientific">Hymenobacter saemangeumensis</name>
    <dbReference type="NCBI Taxonomy" id="1084522"/>
    <lineage>
        <taxon>Bacteria</taxon>
        <taxon>Pseudomonadati</taxon>
        <taxon>Bacteroidota</taxon>
        <taxon>Cytophagia</taxon>
        <taxon>Cytophagales</taxon>
        <taxon>Hymenobacteraceae</taxon>
        <taxon>Hymenobacter</taxon>
    </lineage>
</organism>
<proteinExistence type="predicted"/>
<dbReference type="Proteomes" id="UP001501153">
    <property type="component" value="Unassembled WGS sequence"/>
</dbReference>
<protein>
    <recommendedName>
        <fullName evidence="3">CHRD domain-containing protein</fullName>
    </recommendedName>
</protein>
<evidence type="ECO:0000313" key="2">
    <source>
        <dbReference type="Proteomes" id="UP001501153"/>
    </source>
</evidence>
<gene>
    <name evidence="1" type="ORF">GCM10023185_40410</name>
</gene>
<evidence type="ECO:0000313" key="1">
    <source>
        <dbReference type="EMBL" id="GAA4368040.1"/>
    </source>
</evidence>
<sequence length="195" mass="20279">MLLAATSSCDKTEVAPEAAAVEQAASPGTSPLAQGKAITSTVSGTYPFTYVNNQGQTVTENRQLQNGLLRITNFMVQNGTIYAIGMVSGSTADFGTGNLPVQIPLALSQLSSSCSALTINYGPMSFNLNGAAISTSSNPTLRVTPEQSSKNLLGNMLCSLGVLLRNPSSADADGVVSHLNKIISQVDYPTPRSSY</sequence>
<evidence type="ECO:0008006" key="3">
    <source>
        <dbReference type="Google" id="ProtNLM"/>
    </source>
</evidence>
<name>A0ABP8IRZ4_9BACT</name>
<dbReference type="EMBL" id="BAABGZ010000079">
    <property type="protein sequence ID" value="GAA4368040.1"/>
    <property type="molecule type" value="Genomic_DNA"/>
</dbReference>
<keyword evidence="2" id="KW-1185">Reference proteome</keyword>